<evidence type="ECO:0000313" key="1">
    <source>
        <dbReference type="EMBL" id="PRP81747.1"/>
    </source>
</evidence>
<organism evidence="1 2">
    <name type="scientific">Planoprotostelium fungivorum</name>
    <dbReference type="NCBI Taxonomy" id="1890364"/>
    <lineage>
        <taxon>Eukaryota</taxon>
        <taxon>Amoebozoa</taxon>
        <taxon>Evosea</taxon>
        <taxon>Variosea</taxon>
        <taxon>Cavosteliida</taxon>
        <taxon>Cavosteliaceae</taxon>
        <taxon>Planoprotostelium</taxon>
    </lineage>
</organism>
<dbReference type="Proteomes" id="UP000241769">
    <property type="component" value="Unassembled WGS sequence"/>
</dbReference>
<reference evidence="1 2" key="1">
    <citation type="journal article" date="2018" name="Genome Biol. Evol.">
        <title>Multiple Roots of Fruiting Body Formation in Amoebozoa.</title>
        <authorList>
            <person name="Hillmann F."/>
            <person name="Forbes G."/>
            <person name="Novohradska S."/>
            <person name="Ferling I."/>
            <person name="Riege K."/>
            <person name="Groth M."/>
            <person name="Westermann M."/>
            <person name="Marz M."/>
            <person name="Spaller T."/>
            <person name="Winckler T."/>
            <person name="Schaap P."/>
            <person name="Glockner G."/>
        </authorList>
    </citation>
    <scope>NUCLEOTIDE SEQUENCE [LARGE SCALE GENOMIC DNA]</scope>
    <source>
        <strain evidence="1 2">Jena</strain>
    </source>
</reference>
<keyword evidence="2" id="KW-1185">Reference proteome</keyword>
<comment type="caution">
    <text evidence="1">The sequence shown here is derived from an EMBL/GenBank/DDBJ whole genome shotgun (WGS) entry which is preliminary data.</text>
</comment>
<dbReference type="EMBL" id="MDYQ01000119">
    <property type="protein sequence ID" value="PRP81747.1"/>
    <property type="molecule type" value="Genomic_DNA"/>
</dbReference>
<proteinExistence type="predicted"/>
<protein>
    <submittedName>
        <fullName evidence="1">Uncharacterized protein</fullName>
    </submittedName>
</protein>
<gene>
    <name evidence="1" type="ORF">PROFUN_10847</name>
</gene>
<dbReference type="AlphaFoldDB" id="A0A2P6NCR5"/>
<sequence length="76" mass="8537">MVQKLLLRSQSYCLTSLYRVSDGSRRKLHLVGPGAVPVRLDKKCCPTALTVTESPGLRKVSPVIPSDRKPRFYLPR</sequence>
<name>A0A2P6NCR5_9EUKA</name>
<evidence type="ECO:0000313" key="2">
    <source>
        <dbReference type="Proteomes" id="UP000241769"/>
    </source>
</evidence>
<dbReference type="InParanoid" id="A0A2P6NCR5"/>
<accession>A0A2P6NCR5</accession>